<accession>A0A6C0HX35</accession>
<feature type="compositionally biased region" description="Basic residues" evidence="1">
    <location>
        <begin position="284"/>
        <end position="303"/>
    </location>
</feature>
<sequence length="303" mass="35229">MEIETLESIFRKPGIRQYEVQFNRYPPILLIIGNGKVFTTGITRGNPYDSDNACIELFERDGALFINSYYDEPGTTCTVIDHVLMFRVLKLIAKHMGFTTIELLDGSRKRTGTGCEWDLRILNRLYKGEGTKTFYERYGFLPRADPLERPLRFKAIVGQLSEINQAYLRDKEISEIDELTLHMFQLCNDKDFSTKMIDDKPLSIFYKELSDDIKDAIASSRRMKVKDTMTYYFHIDPSIDSTCVLEKRPVLAILDGVVHPTHGTGSIRFILEPETLLDKSHTTGGRRRHRRTRRRRTRKVTRF</sequence>
<organism evidence="2">
    <name type="scientific">viral metagenome</name>
    <dbReference type="NCBI Taxonomy" id="1070528"/>
    <lineage>
        <taxon>unclassified sequences</taxon>
        <taxon>metagenomes</taxon>
        <taxon>organismal metagenomes</taxon>
    </lineage>
</organism>
<feature type="region of interest" description="Disordered" evidence="1">
    <location>
        <begin position="280"/>
        <end position="303"/>
    </location>
</feature>
<reference evidence="2" key="1">
    <citation type="journal article" date="2020" name="Nature">
        <title>Giant virus diversity and host interactions through global metagenomics.</title>
        <authorList>
            <person name="Schulz F."/>
            <person name="Roux S."/>
            <person name="Paez-Espino D."/>
            <person name="Jungbluth S."/>
            <person name="Walsh D.A."/>
            <person name="Denef V.J."/>
            <person name="McMahon K.D."/>
            <person name="Konstantinidis K.T."/>
            <person name="Eloe-Fadrosh E.A."/>
            <person name="Kyrpides N.C."/>
            <person name="Woyke T."/>
        </authorList>
    </citation>
    <scope>NUCLEOTIDE SEQUENCE</scope>
    <source>
        <strain evidence="2">GVMAG-M-3300023184-17</strain>
    </source>
</reference>
<proteinExistence type="predicted"/>
<evidence type="ECO:0000313" key="2">
    <source>
        <dbReference type="EMBL" id="QHT85311.1"/>
    </source>
</evidence>
<name>A0A6C0HX35_9ZZZZ</name>
<dbReference type="EMBL" id="MN740041">
    <property type="protein sequence ID" value="QHT85311.1"/>
    <property type="molecule type" value="Genomic_DNA"/>
</dbReference>
<evidence type="ECO:0000256" key="1">
    <source>
        <dbReference type="SAM" id="MobiDB-lite"/>
    </source>
</evidence>
<protein>
    <submittedName>
        <fullName evidence="2">Uncharacterized protein</fullName>
    </submittedName>
</protein>
<dbReference type="AlphaFoldDB" id="A0A6C0HX35"/>